<name>A0AAU9T7D6_EUPED</name>
<evidence type="ECO:0000313" key="3">
    <source>
        <dbReference type="Proteomes" id="UP001153954"/>
    </source>
</evidence>
<dbReference type="SUPFAM" id="SSF58104">
    <property type="entry name" value="Methyl-accepting chemotaxis protein (MCP) signaling domain"/>
    <property type="match status" value="1"/>
</dbReference>
<dbReference type="PANTHER" id="PTHR39069:SF8">
    <property type="entry name" value="FI17111P1"/>
    <property type="match status" value="1"/>
</dbReference>
<dbReference type="InterPro" id="IPR006149">
    <property type="entry name" value="EB_dom"/>
</dbReference>
<reference evidence="2" key="1">
    <citation type="submission" date="2022-03" db="EMBL/GenBank/DDBJ databases">
        <authorList>
            <person name="Tunstrom K."/>
        </authorList>
    </citation>
    <scope>NUCLEOTIDE SEQUENCE</scope>
</reference>
<sequence>MIVELDEEINSAADVRSQWMCSSDEDCSSLSGSVCNTGACVCRPGQQVVLRGSACVDISPYIESPCVEDHQCTRLFTGFECRKNNADTGACFCQEGYHYFLGRCWRSVDFGEPCMRSEECLGVFRDPFALTCQDTCQCSEGYYARQRGECRRFSTAPGDGCVLDSDCQFPRGVCDQQTFTCLEGPTELFATGSEINKKNFNITATSGNKMAASENKMVASVNEIAASGYKTMAGGNKMAASVNETATSVNEIAASAYKMLTSGNKMAGSVNKMAGSLNKMADSVNKMTAQRVVCSATNPCASPFQCSSFGVCICPTGYYESDDGSSCYAELGSPSTPEQCVGLLAVVINGICSCQPNFYYDENMKDCIRVTRQISESCVNDFNCHTFGAAAHCGPPQEPWGLRSCQCDAETSVWDESRQMCRYFAGVGESCEIDSDCLAGSLEITCVINDQGAGFCACPDNLVEVDGLCLTTGLGLGDTCQHPLECAVDNSVCTGVCSCAEGYRPLDGICAPIIGGSCEQDSDCAVEHTVCGGARACECRAGFVQHGDECLPGE</sequence>
<feature type="domain" description="EB" evidence="1">
    <location>
        <begin position="458"/>
        <end position="510"/>
    </location>
</feature>
<comment type="caution">
    <text evidence="2">The sequence shown here is derived from an EMBL/GenBank/DDBJ whole genome shotgun (WGS) entry which is preliminary data.</text>
</comment>
<organism evidence="2 3">
    <name type="scientific">Euphydryas editha</name>
    <name type="common">Edith's checkerspot</name>
    <dbReference type="NCBI Taxonomy" id="104508"/>
    <lineage>
        <taxon>Eukaryota</taxon>
        <taxon>Metazoa</taxon>
        <taxon>Ecdysozoa</taxon>
        <taxon>Arthropoda</taxon>
        <taxon>Hexapoda</taxon>
        <taxon>Insecta</taxon>
        <taxon>Pterygota</taxon>
        <taxon>Neoptera</taxon>
        <taxon>Endopterygota</taxon>
        <taxon>Lepidoptera</taxon>
        <taxon>Glossata</taxon>
        <taxon>Ditrysia</taxon>
        <taxon>Papilionoidea</taxon>
        <taxon>Nymphalidae</taxon>
        <taxon>Nymphalinae</taxon>
        <taxon>Euphydryas</taxon>
    </lineage>
</organism>
<protein>
    <recommendedName>
        <fullName evidence="1">EB domain-containing protein</fullName>
    </recommendedName>
</protein>
<evidence type="ECO:0000313" key="2">
    <source>
        <dbReference type="EMBL" id="CAH2083526.1"/>
    </source>
</evidence>
<dbReference type="Pfam" id="PF01683">
    <property type="entry name" value="EB"/>
    <property type="match status" value="2"/>
</dbReference>
<evidence type="ECO:0000259" key="1">
    <source>
        <dbReference type="Pfam" id="PF01683"/>
    </source>
</evidence>
<dbReference type="EMBL" id="CAKOGL010000001">
    <property type="protein sequence ID" value="CAH2083526.1"/>
    <property type="molecule type" value="Genomic_DNA"/>
</dbReference>
<dbReference type="PANTHER" id="PTHR39069">
    <property type="entry name" value="ECDYSONE-INDUCIBLE GENE E1, ISOFORM A"/>
    <property type="match status" value="1"/>
</dbReference>
<gene>
    <name evidence="2" type="ORF">EEDITHA_LOCUS199</name>
</gene>
<accession>A0AAU9T7D6</accession>
<proteinExistence type="predicted"/>
<dbReference type="Proteomes" id="UP001153954">
    <property type="component" value="Unassembled WGS sequence"/>
</dbReference>
<feature type="domain" description="EB" evidence="1">
    <location>
        <begin position="93"/>
        <end position="150"/>
    </location>
</feature>
<keyword evidence="3" id="KW-1185">Reference proteome</keyword>
<dbReference type="AlphaFoldDB" id="A0AAU9T7D6"/>